<proteinExistence type="predicted"/>
<name>A0A423PDD8_9GAMM</name>
<organism evidence="1 2">
    <name type="scientific">Salinisphaera orenii YIM 95161</name>
    <dbReference type="NCBI Taxonomy" id="1051139"/>
    <lineage>
        <taxon>Bacteria</taxon>
        <taxon>Pseudomonadati</taxon>
        <taxon>Pseudomonadota</taxon>
        <taxon>Gammaproteobacteria</taxon>
        <taxon>Salinisphaerales</taxon>
        <taxon>Salinisphaeraceae</taxon>
        <taxon>Salinisphaera</taxon>
    </lineage>
</organism>
<comment type="caution">
    <text evidence="1">The sequence shown here is derived from an EMBL/GenBank/DDBJ whole genome shotgun (WGS) entry which is preliminary data.</text>
</comment>
<protein>
    <submittedName>
        <fullName evidence="1">Uncharacterized protein</fullName>
    </submittedName>
</protein>
<reference evidence="1 2" key="1">
    <citation type="submission" date="2013-10" db="EMBL/GenBank/DDBJ databases">
        <title>Salinisphaera halophila YIM 95161 Genome Sequencing.</title>
        <authorList>
            <person name="Lai Q."/>
            <person name="Li C."/>
            <person name="Shao Z."/>
        </authorList>
    </citation>
    <scope>NUCLEOTIDE SEQUENCE [LARGE SCALE GENOMIC DNA]</scope>
    <source>
        <strain evidence="1 2">YIM 95161</strain>
    </source>
</reference>
<dbReference type="AlphaFoldDB" id="A0A423PDD8"/>
<evidence type="ECO:0000313" key="1">
    <source>
        <dbReference type="EMBL" id="ROO22384.1"/>
    </source>
</evidence>
<dbReference type="Proteomes" id="UP000285123">
    <property type="component" value="Unassembled WGS sequence"/>
</dbReference>
<gene>
    <name evidence="1" type="ORF">SAHL_17460</name>
</gene>
<evidence type="ECO:0000313" key="2">
    <source>
        <dbReference type="Proteomes" id="UP000285123"/>
    </source>
</evidence>
<accession>A0A423PDD8</accession>
<sequence>MTDAQLLQLILDAIQTSHQRCVALLLVLGEQCLFQGVVDRQ</sequence>
<dbReference type="EMBL" id="AYKF01000151">
    <property type="protein sequence ID" value="ROO22384.1"/>
    <property type="molecule type" value="Genomic_DNA"/>
</dbReference>